<dbReference type="OrthoDB" id="227226at2"/>
<dbReference type="Pfam" id="PF13401">
    <property type="entry name" value="AAA_22"/>
    <property type="match status" value="1"/>
</dbReference>
<dbReference type="RefSeq" id="WP_096896338.1">
    <property type="nucleotide sequence ID" value="NZ_BAOS01000045.1"/>
</dbReference>
<evidence type="ECO:0000313" key="3">
    <source>
        <dbReference type="Proteomes" id="UP000218542"/>
    </source>
</evidence>
<comment type="caution">
    <text evidence="2">The sequence shown here is derived from an EMBL/GenBank/DDBJ whole genome shotgun (WGS) entry which is preliminary data.</text>
</comment>
<gene>
    <name evidence="2" type="ORF">SCALIN_C45_0104</name>
</gene>
<feature type="domain" description="ORC1/DEAH AAA+ ATPase" evidence="1">
    <location>
        <begin position="42"/>
        <end position="171"/>
    </location>
</feature>
<dbReference type="Gene3D" id="3.40.50.300">
    <property type="entry name" value="P-loop containing nucleotide triphosphate hydrolases"/>
    <property type="match status" value="1"/>
</dbReference>
<dbReference type="Proteomes" id="UP000218542">
    <property type="component" value="Unassembled WGS sequence"/>
</dbReference>
<dbReference type="SUPFAM" id="SSF52540">
    <property type="entry name" value="P-loop containing nucleoside triphosphate hydrolases"/>
    <property type="match status" value="1"/>
</dbReference>
<sequence>MYRKFYGLRENPFNLTPDPDFIFLGKIHKKALAYLTYGLEARKGFIQLTGDIGSGKTTLLRTLLKRNKNKIKSAFIVNTKATFEQLFRLMLYQFSIIELEADYTKDVLLAKFYNYLIEQSRQNCPVVVVFDEAQNIDIPVLEEIRMLSNMETEKQALVQMIFVGQPELRETFLLPKFRQLKQRISVAYHVNPLSREETVAYINHRLKVAGADSREIITKDACYEIYSYSSGIPRLINVSCDATLLAGYVEEKAVIDENLVRETISELIEDLGRHSKQQEPLSTI</sequence>
<dbReference type="PANTHER" id="PTHR35894:SF1">
    <property type="entry name" value="PHOSPHORIBULOKINASE _ URIDINE KINASE FAMILY"/>
    <property type="match status" value="1"/>
</dbReference>
<accession>A0A286U499</accession>
<protein>
    <submittedName>
        <fullName evidence="2">Type II secretory system protein</fullName>
    </submittedName>
</protein>
<dbReference type="InterPro" id="IPR049945">
    <property type="entry name" value="AAA_22"/>
</dbReference>
<evidence type="ECO:0000259" key="1">
    <source>
        <dbReference type="Pfam" id="PF13401"/>
    </source>
</evidence>
<dbReference type="InterPro" id="IPR052026">
    <property type="entry name" value="ExeA_AAA_ATPase_DNA-bind"/>
</dbReference>
<reference evidence="3" key="1">
    <citation type="journal article" date="2017" name="Environ. Microbiol. Rep.">
        <title>Genetic Diversity of Marine Anaerobic Ammonium-Oxidizing Bacteria as Revealed by Genomic and Proteomic Analyses of 'Candidatus Scalindua japonica'.</title>
        <authorList>
            <person name="Oshiki M."/>
            <person name="Mizuto K."/>
            <person name="Kimura Z."/>
            <person name="Kindaichi T."/>
            <person name="Satoh H."/>
            <person name="Okabe S."/>
        </authorList>
    </citation>
    <scope>NUCLEOTIDE SEQUENCE [LARGE SCALE GENOMIC DNA]</scope>
    <source>
        <strain evidence="3">husup-a2</strain>
    </source>
</reference>
<name>A0A286U499_9BACT</name>
<evidence type="ECO:0000313" key="2">
    <source>
        <dbReference type="EMBL" id="GAX62946.1"/>
    </source>
</evidence>
<dbReference type="GO" id="GO:0016887">
    <property type="term" value="F:ATP hydrolysis activity"/>
    <property type="evidence" value="ECO:0007669"/>
    <property type="project" value="InterPro"/>
</dbReference>
<dbReference type="AlphaFoldDB" id="A0A286U499"/>
<proteinExistence type="predicted"/>
<keyword evidence="3" id="KW-1185">Reference proteome</keyword>
<dbReference type="PANTHER" id="PTHR35894">
    <property type="entry name" value="GENERAL SECRETION PATHWAY PROTEIN A-RELATED"/>
    <property type="match status" value="1"/>
</dbReference>
<organism evidence="2 3">
    <name type="scientific">Candidatus Scalindua japonica</name>
    <dbReference type="NCBI Taxonomy" id="1284222"/>
    <lineage>
        <taxon>Bacteria</taxon>
        <taxon>Pseudomonadati</taxon>
        <taxon>Planctomycetota</taxon>
        <taxon>Candidatus Brocadiia</taxon>
        <taxon>Candidatus Brocadiales</taxon>
        <taxon>Candidatus Scalinduaceae</taxon>
        <taxon>Candidatus Scalindua</taxon>
    </lineage>
</organism>
<dbReference type="EMBL" id="BAOS01000045">
    <property type="protein sequence ID" value="GAX62946.1"/>
    <property type="molecule type" value="Genomic_DNA"/>
</dbReference>
<dbReference type="InterPro" id="IPR027417">
    <property type="entry name" value="P-loop_NTPase"/>
</dbReference>